<dbReference type="PANTHER" id="PTHR15720:SF14">
    <property type="entry name" value="GREB1-LIKE PROTEIN"/>
    <property type="match status" value="1"/>
</dbReference>
<evidence type="ECO:0000313" key="4">
    <source>
        <dbReference type="EMBL" id="CBY09073.1"/>
    </source>
</evidence>
<dbReference type="InterPro" id="IPR028422">
    <property type="entry name" value="GREB1"/>
</dbReference>
<name>E4XBU8_OIKDI</name>
<evidence type="ECO:0000313" key="5">
    <source>
        <dbReference type="Proteomes" id="UP000001307"/>
    </source>
</evidence>
<sequence length="834" mass="93989">MVVLLELCYISALLSIEHNGLYESVDPRSLAVLRQVVYQKRPVLLRVKDANFATSAYDTLNAALSRQNFQVAKVGVAIWDKSGIQMNDASKRALGLSQSYQCRDIIEIANKPIIIVHYDTVSGMTPTRMPLYAYIDCRLMLTGFFTRKDLEDEFHFATCFMKKKSSRTRDELMAIAGLGMIKRSGDSMSSDDECSPEKRLKVDDSEYMIDFESTRKPPRVLLSSEAFNVFQGKRGFDFQNLTPSKTCARISETLSLEPESLDMEYLHKYYNTTCSHNEEDLDARENYFLLVTPVGFNQITCAFELASALSHQIQSQFSINIVDDAELNLNLSGQNFALLKKNDFDMSPIMNTLNDAHALEYIDRKNQLALEEVKTAKMDIGDVSISASSSRIESVEPNVPWPIELNIPQLGPNAVTVEIVIPNDKRRRFEFGGMNDANGLKAVRLAVASTRTQSSSPKTIVVSFGSSGAQSGLYDLRKTMKMSDTEFTHLIVVRKSDVHKYREYWPNSCLLVMGAEFDNHGIGCMKLFALRLLQHSWALSPPDCWPFVFFLSDQVAQFRSWSSESRSWDPIPLHDVLLDLESQIASSEHDVAMLGLRPWTTADGPPPEDRQFSTRLVQGCYMLNLKYNNISMDHSKYEGEDIDFCLRQVAAGNSCIVLENYGYVEKHNPRSKVMPFEIPVPVSRYVTTEEASENIKAPGFYLLNEYFKHEGKSIFTDASGTNPVLISGKYINFGKQVPVQILGVSPCQSRHFSGFVICELQPVASSVPTQQELSALSFVPQAKIVVVAADSGRLRQIIRKFGLDKDWEFSLLHEFATANETHAKLYFITGMRRP</sequence>
<proteinExistence type="predicted"/>
<dbReference type="InterPro" id="IPR046927">
    <property type="entry name" value="GREB1-like_C"/>
</dbReference>
<dbReference type="Pfam" id="PF20267">
    <property type="entry name" value="GREB1_C"/>
    <property type="match status" value="1"/>
</dbReference>
<feature type="chain" id="PRO_5012768108" evidence="1">
    <location>
        <begin position="16"/>
        <end position="834"/>
    </location>
</feature>
<organism evidence="4">
    <name type="scientific">Oikopleura dioica</name>
    <name type="common">Tunicate</name>
    <dbReference type="NCBI Taxonomy" id="34765"/>
    <lineage>
        <taxon>Eukaryota</taxon>
        <taxon>Metazoa</taxon>
        <taxon>Chordata</taxon>
        <taxon>Tunicata</taxon>
        <taxon>Appendicularia</taxon>
        <taxon>Copelata</taxon>
        <taxon>Oikopleuridae</taxon>
        <taxon>Oikopleura</taxon>
    </lineage>
</organism>
<dbReference type="PANTHER" id="PTHR15720">
    <property type="entry name" value="GREB1-RELATED"/>
    <property type="match status" value="1"/>
</dbReference>
<keyword evidence="5" id="KW-1185">Reference proteome</keyword>
<dbReference type="OrthoDB" id="10318144at2759"/>
<evidence type="ECO:0000259" key="2">
    <source>
        <dbReference type="Pfam" id="PF20267"/>
    </source>
</evidence>
<feature type="domain" description="GREB1-like C-terminal" evidence="2">
    <location>
        <begin position="681"/>
        <end position="830"/>
    </location>
</feature>
<accession>E4XBU8</accession>
<evidence type="ECO:0000256" key="1">
    <source>
        <dbReference type="SAM" id="SignalP"/>
    </source>
</evidence>
<feature type="domain" description="TET-Associated Glycosyltransferase" evidence="3">
    <location>
        <begin position="459"/>
        <end position="668"/>
    </location>
</feature>
<protein>
    <submittedName>
        <fullName evidence="4">Uncharacterized protein</fullName>
    </submittedName>
</protein>
<dbReference type="InterPro" id="IPR049100">
    <property type="entry name" value="TAGT"/>
</dbReference>
<dbReference type="AlphaFoldDB" id="E4XBU8"/>
<dbReference type="InParanoid" id="E4XBU8"/>
<dbReference type="EMBL" id="FN653034">
    <property type="protein sequence ID" value="CBY09073.1"/>
    <property type="molecule type" value="Genomic_DNA"/>
</dbReference>
<reference evidence="4" key="1">
    <citation type="journal article" date="2010" name="Science">
        <title>Plasticity of animal genome architecture unmasked by rapid evolution of a pelagic tunicate.</title>
        <authorList>
            <person name="Denoeud F."/>
            <person name="Henriet S."/>
            <person name="Mungpakdee S."/>
            <person name="Aury J.M."/>
            <person name="Da Silva C."/>
            <person name="Brinkmann H."/>
            <person name="Mikhaleva J."/>
            <person name="Olsen L.C."/>
            <person name="Jubin C."/>
            <person name="Canestro C."/>
            <person name="Bouquet J.M."/>
            <person name="Danks G."/>
            <person name="Poulain J."/>
            <person name="Campsteijn C."/>
            <person name="Adamski M."/>
            <person name="Cross I."/>
            <person name="Yadetie F."/>
            <person name="Muffato M."/>
            <person name="Louis A."/>
            <person name="Butcher S."/>
            <person name="Tsagkogeorga G."/>
            <person name="Konrad A."/>
            <person name="Singh S."/>
            <person name="Jensen M.F."/>
            <person name="Cong E.H."/>
            <person name="Eikeseth-Otteraa H."/>
            <person name="Noel B."/>
            <person name="Anthouard V."/>
            <person name="Porcel B.M."/>
            <person name="Kachouri-Lafond R."/>
            <person name="Nishino A."/>
            <person name="Ugolini M."/>
            <person name="Chourrout P."/>
            <person name="Nishida H."/>
            <person name="Aasland R."/>
            <person name="Huzurbazar S."/>
            <person name="Westhof E."/>
            <person name="Delsuc F."/>
            <person name="Lehrach H."/>
            <person name="Reinhardt R."/>
            <person name="Weissenbach J."/>
            <person name="Roy S.W."/>
            <person name="Artiguenave F."/>
            <person name="Postlethwait J.H."/>
            <person name="Manak J.R."/>
            <person name="Thompson E.M."/>
            <person name="Jaillon O."/>
            <person name="Du Pasquier L."/>
            <person name="Boudinot P."/>
            <person name="Liberles D.A."/>
            <person name="Volff J.N."/>
            <person name="Philippe H."/>
            <person name="Lenhard B."/>
            <person name="Roest Crollius H."/>
            <person name="Wincker P."/>
            <person name="Chourrout D."/>
        </authorList>
    </citation>
    <scope>NUCLEOTIDE SEQUENCE [LARGE SCALE GENOMIC DNA]</scope>
</reference>
<dbReference type="Pfam" id="PF20691">
    <property type="entry name" value="TAGT"/>
    <property type="match status" value="1"/>
</dbReference>
<gene>
    <name evidence="4" type="ORF">GSOID_T00006605001</name>
</gene>
<dbReference type="Proteomes" id="UP000001307">
    <property type="component" value="Unassembled WGS sequence"/>
</dbReference>
<feature type="signal peptide" evidence="1">
    <location>
        <begin position="1"/>
        <end position="15"/>
    </location>
</feature>
<keyword evidence="1" id="KW-0732">Signal</keyword>
<evidence type="ECO:0000259" key="3">
    <source>
        <dbReference type="Pfam" id="PF20691"/>
    </source>
</evidence>